<protein>
    <submittedName>
        <fullName evidence="1">Uncharacterized protein</fullName>
    </submittedName>
</protein>
<reference evidence="1" key="1">
    <citation type="journal article" date="2021" name="Proc. Natl. Acad. Sci. U.S.A.">
        <title>A Catalog of Tens of Thousands of Viruses from Human Metagenomes Reveals Hidden Associations with Chronic Diseases.</title>
        <authorList>
            <person name="Tisza M.J."/>
            <person name="Buck C.B."/>
        </authorList>
    </citation>
    <scope>NUCLEOTIDE SEQUENCE</scope>
    <source>
        <strain evidence="1">Ctv0N24</strain>
    </source>
</reference>
<organism evidence="1">
    <name type="scientific">Siphoviridae sp. ctv0N24</name>
    <dbReference type="NCBI Taxonomy" id="2826509"/>
    <lineage>
        <taxon>Viruses</taxon>
        <taxon>Duplodnaviria</taxon>
        <taxon>Heunggongvirae</taxon>
        <taxon>Uroviricota</taxon>
        <taxon>Caudoviricetes</taxon>
    </lineage>
</organism>
<accession>A0A8S5N398</accession>
<proteinExistence type="predicted"/>
<name>A0A8S5N398_9CAUD</name>
<evidence type="ECO:0000313" key="1">
    <source>
        <dbReference type="EMBL" id="DAD89081.1"/>
    </source>
</evidence>
<sequence length="35" mass="3639">MVPSIPAGIIKGASNAPDGFCRTQKSTVSIPLLRL</sequence>
<dbReference type="EMBL" id="BK015052">
    <property type="protein sequence ID" value="DAD89081.1"/>
    <property type="molecule type" value="Genomic_DNA"/>
</dbReference>